<reference evidence="3" key="2">
    <citation type="submission" date="2019-10" db="EMBL/GenBank/DDBJ databases">
        <authorList>
            <person name="Sugawara M."/>
            <person name="Epstein B."/>
            <person name="Badgley B."/>
            <person name="Unno T."/>
            <person name="Xu L."/>
            <person name="Reese J."/>
            <person name="Gyaneshwar P."/>
            <person name="Denny R."/>
            <person name="Mudege J."/>
            <person name="Bharti A."/>
            <person name="Farmer A."/>
            <person name="May G."/>
            <person name="Woodward J."/>
            <person name="Medigue C."/>
            <person name="Vallenet D."/>
            <person name="Lajus A."/>
            <person name="Rouy Z."/>
            <person name="Martinez-Vaz B."/>
            <person name="Tiffin P."/>
            <person name="Young N."/>
            <person name="Sadowsky M."/>
        </authorList>
    </citation>
    <scope>NUCLEOTIDE SEQUENCE</scope>
    <source>
        <strain evidence="3">N6B1</strain>
    </source>
</reference>
<comment type="caution">
    <text evidence="2">The sequence shown here is derived from an EMBL/GenBank/DDBJ whole genome shotgun (WGS) entry which is preliminary data.</text>
</comment>
<evidence type="ECO:0000256" key="1">
    <source>
        <dbReference type="SAM" id="MobiDB-lite"/>
    </source>
</evidence>
<evidence type="ECO:0000313" key="3">
    <source>
        <dbReference type="EMBL" id="MQW33256.1"/>
    </source>
</evidence>
<feature type="compositionally biased region" description="Basic and acidic residues" evidence="1">
    <location>
        <begin position="39"/>
        <end position="48"/>
    </location>
</feature>
<dbReference type="Proteomes" id="UP000429484">
    <property type="component" value="Unassembled WGS sequence"/>
</dbReference>
<reference evidence="2 4" key="1">
    <citation type="journal article" date="2013" name="Genome Biol.">
        <title>Comparative genomics of the core and accessory genomes of 48 Sinorhizobium strains comprising five genospecies.</title>
        <authorList>
            <person name="Sugawara M."/>
            <person name="Epstein B."/>
            <person name="Badgley B.D."/>
            <person name="Unno T."/>
            <person name="Xu L."/>
            <person name="Reese J."/>
            <person name="Gyaneshwar P."/>
            <person name="Denny R."/>
            <person name="Mudge J."/>
            <person name="Bharti A.K."/>
            <person name="Farmer A.D."/>
            <person name="May G.D."/>
            <person name="Woodward J.E."/>
            <person name="Medigue C."/>
            <person name="Vallenet D."/>
            <person name="Lajus A."/>
            <person name="Rouy Z."/>
            <person name="Martinez-Vaz B."/>
            <person name="Tiffin P."/>
            <person name="Young N.D."/>
            <person name="Sadowsky M.J."/>
        </authorList>
    </citation>
    <scope>NUCLEOTIDE SEQUENCE</scope>
    <source>
        <strain evidence="2">M30</strain>
        <strain evidence="3 4">N6B1</strain>
    </source>
</reference>
<evidence type="ECO:0000313" key="4">
    <source>
        <dbReference type="Proteomes" id="UP000429484"/>
    </source>
</evidence>
<dbReference type="AlphaFoldDB" id="A0A6A7ZNP1"/>
<sequence>MNVIDSKKLRRGMRAENRTHFSSSRSGLKLRRTAPRSLPPEHGRGGAE</sequence>
<name>A0A6A7ZNP1_RHIML</name>
<gene>
    <name evidence="2" type="ORF">GHK45_11225</name>
    <name evidence="3" type="ORF">GHK53_10695</name>
</gene>
<proteinExistence type="predicted"/>
<accession>A0A6A7ZNP1</accession>
<dbReference type="EMBL" id="WISP01000084">
    <property type="protein sequence ID" value="MQW04344.1"/>
    <property type="molecule type" value="Genomic_DNA"/>
</dbReference>
<feature type="region of interest" description="Disordered" evidence="1">
    <location>
        <begin position="1"/>
        <end position="48"/>
    </location>
</feature>
<dbReference type="EMBL" id="WISR01000107">
    <property type="protein sequence ID" value="MQW33256.1"/>
    <property type="molecule type" value="Genomic_DNA"/>
</dbReference>
<protein>
    <submittedName>
        <fullName evidence="2">Uncharacterized protein</fullName>
    </submittedName>
</protein>
<evidence type="ECO:0000313" key="2">
    <source>
        <dbReference type="EMBL" id="MQW04344.1"/>
    </source>
</evidence>
<organism evidence="2">
    <name type="scientific">Rhizobium meliloti</name>
    <name type="common">Ensifer meliloti</name>
    <name type="synonym">Sinorhizobium meliloti</name>
    <dbReference type="NCBI Taxonomy" id="382"/>
    <lineage>
        <taxon>Bacteria</taxon>
        <taxon>Pseudomonadati</taxon>
        <taxon>Pseudomonadota</taxon>
        <taxon>Alphaproteobacteria</taxon>
        <taxon>Hyphomicrobiales</taxon>
        <taxon>Rhizobiaceae</taxon>
        <taxon>Sinorhizobium/Ensifer group</taxon>
        <taxon>Sinorhizobium</taxon>
    </lineage>
</organism>